<dbReference type="Proteomes" id="UP000596063">
    <property type="component" value="Chromosome"/>
</dbReference>
<dbReference type="RefSeq" id="WP_198569875.1">
    <property type="nucleotide sequence ID" value="NZ_CP066167.1"/>
</dbReference>
<name>A0A7T4UQ49_9GAMM</name>
<feature type="transmembrane region" description="Helical" evidence="1">
    <location>
        <begin position="47"/>
        <end position="70"/>
    </location>
</feature>
<keyword evidence="3" id="KW-1185">Reference proteome</keyword>
<evidence type="ECO:0000256" key="1">
    <source>
        <dbReference type="SAM" id="Phobius"/>
    </source>
</evidence>
<feature type="transmembrane region" description="Helical" evidence="1">
    <location>
        <begin position="21"/>
        <end position="41"/>
    </location>
</feature>
<keyword evidence="1" id="KW-1133">Transmembrane helix</keyword>
<evidence type="ECO:0000313" key="2">
    <source>
        <dbReference type="EMBL" id="QQD18378.1"/>
    </source>
</evidence>
<gene>
    <name evidence="2" type="ORF">I6N98_00420</name>
</gene>
<organism evidence="2 3">
    <name type="scientific">Spongiibacter nanhainus</name>
    <dbReference type="NCBI Taxonomy" id="2794344"/>
    <lineage>
        <taxon>Bacteria</taxon>
        <taxon>Pseudomonadati</taxon>
        <taxon>Pseudomonadota</taxon>
        <taxon>Gammaproteobacteria</taxon>
        <taxon>Cellvibrionales</taxon>
        <taxon>Spongiibacteraceae</taxon>
        <taxon>Spongiibacter</taxon>
    </lineage>
</organism>
<dbReference type="EMBL" id="CP066167">
    <property type="protein sequence ID" value="QQD18378.1"/>
    <property type="molecule type" value="Genomic_DNA"/>
</dbReference>
<protein>
    <submittedName>
        <fullName evidence="2">Uncharacterized protein</fullName>
    </submittedName>
</protein>
<evidence type="ECO:0000313" key="3">
    <source>
        <dbReference type="Proteomes" id="UP000596063"/>
    </source>
</evidence>
<proteinExistence type="predicted"/>
<keyword evidence="1" id="KW-0812">Transmembrane</keyword>
<dbReference type="AlphaFoldDB" id="A0A7T4UQ49"/>
<sequence>MRVRHYAAKTIQIGFALEWESILTELFITFLLGAFAFMGYVAKIPLLFFPCALGAFVCLVLTVHRAVMAVKDQLDAARKLKAEQENSQDGGI</sequence>
<keyword evidence="1" id="KW-0472">Membrane</keyword>
<accession>A0A7T4UQ49</accession>
<dbReference type="KEGG" id="snan:I6N98_00420"/>
<reference evidence="2 3" key="1">
    <citation type="submission" date="2020-12" db="EMBL/GenBank/DDBJ databases">
        <authorList>
            <person name="Shan Y."/>
        </authorList>
    </citation>
    <scope>NUCLEOTIDE SEQUENCE [LARGE SCALE GENOMIC DNA]</scope>
    <source>
        <strain evidence="3">csc3.9</strain>
    </source>
</reference>